<dbReference type="Pfam" id="PF09278">
    <property type="entry name" value="MerR-DNA-bind"/>
    <property type="match status" value="1"/>
</dbReference>
<dbReference type="STRING" id="1770058.A3840_01555"/>
<dbReference type="RefSeq" id="WP_067450860.1">
    <property type="nucleotide sequence ID" value="NZ_LVVY01000030.1"/>
</dbReference>
<evidence type="ECO:0000259" key="8">
    <source>
        <dbReference type="PROSITE" id="PS50937"/>
    </source>
</evidence>
<dbReference type="Pfam" id="PF00376">
    <property type="entry name" value="MerR"/>
    <property type="match status" value="1"/>
</dbReference>
<comment type="caution">
    <text evidence="9">The sequence shown here is derived from an EMBL/GenBank/DDBJ whole genome shotgun (WGS) entry which is preliminary data.</text>
</comment>
<keyword evidence="10" id="KW-1185">Reference proteome</keyword>
<dbReference type="InterPro" id="IPR047057">
    <property type="entry name" value="MerR_fam"/>
</dbReference>
<dbReference type="SUPFAM" id="SSF46955">
    <property type="entry name" value="Putative DNA-binding domain"/>
    <property type="match status" value="1"/>
</dbReference>
<evidence type="ECO:0000256" key="6">
    <source>
        <dbReference type="ARBA" id="ARBA00023125"/>
    </source>
</evidence>
<reference evidence="9 10" key="1">
    <citation type="submission" date="2016-03" db="EMBL/GenBank/DDBJ databases">
        <title>Genome sequencing of Devosia sp. S37.</title>
        <authorList>
            <person name="Mohd Nor M."/>
        </authorList>
    </citation>
    <scope>NUCLEOTIDE SEQUENCE [LARGE SCALE GENOMIC DNA]</scope>
    <source>
        <strain evidence="9 10">S37</strain>
    </source>
</reference>
<dbReference type="Gene3D" id="1.10.1660.10">
    <property type="match status" value="1"/>
</dbReference>
<evidence type="ECO:0000256" key="1">
    <source>
        <dbReference type="ARBA" id="ARBA00022714"/>
    </source>
</evidence>
<name>A0A178I6E0_9HYPH</name>
<dbReference type="NCBIfam" id="TIGR01950">
    <property type="entry name" value="SoxR"/>
    <property type="match status" value="1"/>
</dbReference>
<proteinExistence type="predicted"/>
<dbReference type="InterPro" id="IPR009061">
    <property type="entry name" value="DNA-bd_dom_put_sf"/>
</dbReference>
<evidence type="ECO:0000256" key="2">
    <source>
        <dbReference type="ARBA" id="ARBA00022723"/>
    </source>
</evidence>
<dbReference type="SMART" id="SM00422">
    <property type="entry name" value="HTH_MERR"/>
    <property type="match status" value="1"/>
</dbReference>
<dbReference type="PANTHER" id="PTHR30204">
    <property type="entry name" value="REDOX-CYCLING DRUG-SENSING TRANSCRIPTIONAL ACTIVATOR SOXR"/>
    <property type="match status" value="1"/>
</dbReference>
<dbReference type="InterPro" id="IPR010211">
    <property type="entry name" value="Redox-sen_tscrpt-act_SoxR"/>
</dbReference>
<dbReference type="InterPro" id="IPR000551">
    <property type="entry name" value="MerR-type_HTH_dom"/>
</dbReference>
<keyword evidence="2" id="KW-0479">Metal-binding</keyword>
<organism evidence="9 10">
    <name type="scientific">Devosia elaeis</name>
    <dbReference type="NCBI Taxonomy" id="1770058"/>
    <lineage>
        <taxon>Bacteria</taxon>
        <taxon>Pseudomonadati</taxon>
        <taxon>Pseudomonadota</taxon>
        <taxon>Alphaproteobacteria</taxon>
        <taxon>Hyphomicrobiales</taxon>
        <taxon>Devosiaceae</taxon>
        <taxon>Devosia</taxon>
    </lineage>
</organism>
<dbReference type="InterPro" id="IPR015358">
    <property type="entry name" value="Tscrpt_reg_MerR_DNA-bd"/>
</dbReference>
<keyword evidence="1" id="KW-0001">2Fe-2S</keyword>
<keyword evidence="3" id="KW-0408">Iron</keyword>
<dbReference type="Proteomes" id="UP000078389">
    <property type="component" value="Unassembled WGS sequence"/>
</dbReference>
<dbReference type="GO" id="GO:0051537">
    <property type="term" value="F:2 iron, 2 sulfur cluster binding"/>
    <property type="evidence" value="ECO:0007669"/>
    <property type="project" value="UniProtKB-KW"/>
</dbReference>
<dbReference type="CDD" id="cd01110">
    <property type="entry name" value="HTH_SoxR"/>
    <property type="match status" value="1"/>
</dbReference>
<keyword evidence="4" id="KW-0411">Iron-sulfur</keyword>
<dbReference type="GO" id="GO:0003700">
    <property type="term" value="F:DNA-binding transcription factor activity"/>
    <property type="evidence" value="ECO:0007669"/>
    <property type="project" value="InterPro"/>
</dbReference>
<keyword evidence="6" id="KW-0238">DNA-binding</keyword>
<dbReference type="OrthoDB" id="9802944at2"/>
<dbReference type="PRINTS" id="PR00040">
    <property type="entry name" value="HTHMERR"/>
</dbReference>
<dbReference type="AlphaFoldDB" id="A0A178I6E0"/>
<gene>
    <name evidence="9" type="ORF">A3840_01555</name>
</gene>
<keyword evidence="7" id="KW-0804">Transcription</keyword>
<dbReference type="PANTHER" id="PTHR30204:SF0">
    <property type="entry name" value="REDOX-SENSITIVE TRANSCRIPTIONAL ACTIVATOR SOXR"/>
    <property type="match status" value="1"/>
</dbReference>
<evidence type="ECO:0000256" key="3">
    <source>
        <dbReference type="ARBA" id="ARBA00023004"/>
    </source>
</evidence>
<evidence type="ECO:0000256" key="5">
    <source>
        <dbReference type="ARBA" id="ARBA00023015"/>
    </source>
</evidence>
<evidence type="ECO:0000256" key="4">
    <source>
        <dbReference type="ARBA" id="ARBA00023014"/>
    </source>
</evidence>
<dbReference type="EMBL" id="LVVY01000030">
    <property type="protein sequence ID" value="OAM81596.1"/>
    <property type="molecule type" value="Genomic_DNA"/>
</dbReference>
<evidence type="ECO:0000256" key="7">
    <source>
        <dbReference type="ARBA" id="ARBA00023163"/>
    </source>
</evidence>
<keyword evidence="5" id="KW-0805">Transcription regulation</keyword>
<evidence type="ECO:0000313" key="10">
    <source>
        <dbReference type="Proteomes" id="UP000078389"/>
    </source>
</evidence>
<dbReference type="GO" id="GO:0003677">
    <property type="term" value="F:DNA binding"/>
    <property type="evidence" value="ECO:0007669"/>
    <property type="project" value="UniProtKB-KW"/>
</dbReference>
<dbReference type="PROSITE" id="PS00552">
    <property type="entry name" value="HTH_MERR_1"/>
    <property type="match status" value="1"/>
</dbReference>
<feature type="domain" description="HTH merR-type" evidence="8">
    <location>
        <begin position="5"/>
        <end position="73"/>
    </location>
</feature>
<dbReference type="PROSITE" id="PS50937">
    <property type="entry name" value="HTH_MERR_2"/>
    <property type="match status" value="1"/>
</dbReference>
<accession>A0A178I6E0</accession>
<sequence length="148" mass="16043">MWKSVLSVGEVARRSGIAVSALHFYERKGLIRSVRTSGNQRRYERSVLRRIAIIQVAQSVGLSLEEIGAALAGLPADKAPSTADWERMSAGWRDALDARIAQLGRLRDGLGSCIGCGCLSTETCPLRNPGDRIGRRGKTGPRILLGEE</sequence>
<dbReference type="GO" id="GO:0006979">
    <property type="term" value="P:response to oxidative stress"/>
    <property type="evidence" value="ECO:0007669"/>
    <property type="project" value="InterPro"/>
</dbReference>
<dbReference type="GO" id="GO:0046872">
    <property type="term" value="F:metal ion binding"/>
    <property type="evidence" value="ECO:0007669"/>
    <property type="project" value="UniProtKB-KW"/>
</dbReference>
<protein>
    <submittedName>
        <fullName evidence="9">Redox-sensitive transcriptional activator SoxR</fullName>
    </submittedName>
</protein>
<evidence type="ECO:0000313" key="9">
    <source>
        <dbReference type="EMBL" id="OAM81596.1"/>
    </source>
</evidence>